<dbReference type="AlphaFoldDB" id="A0AAW9AG43"/>
<name>A0AAW9AG43_9BACL</name>
<comment type="caution">
    <text evidence="1">The sequence shown here is derived from an EMBL/GenBank/DDBJ whole genome shotgun (WGS) entry which is preliminary data.</text>
</comment>
<evidence type="ECO:0000313" key="1">
    <source>
        <dbReference type="EMBL" id="MDW0118618.1"/>
    </source>
</evidence>
<dbReference type="EMBL" id="JAUBDJ010000015">
    <property type="protein sequence ID" value="MDW0118618.1"/>
    <property type="molecule type" value="Genomic_DNA"/>
</dbReference>
<sequence length="34" mass="3862">MLAADEVECKKILVKTGTGKDAYYKYSIGEFFSR</sequence>
<proteinExistence type="predicted"/>
<reference evidence="1 2" key="1">
    <citation type="submission" date="2023-06" db="EMBL/GenBank/DDBJ databases">
        <title>Sporosarcina sp. nov., isolated from Korean traditional fermented seafood 'Jeotgal'.</title>
        <authorList>
            <person name="Yang A.I."/>
            <person name="Shin N.-R."/>
        </authorList>
    </citation>
    <scope>NUCLEOTIDE SEQUENCE [LARGE SCALE GENOMIC DNA]</scope>
    <source>
        <strain evidence="1 2">KCTC43456</strain>
    </source>
</reference>
<dbReference type="RefSeq" id="WP_283734297.1">
    <property type="nucleotide sequence ID" value="NZ_CP125968.1"/>
</dbReference>
<protein>
    <submittedName>
        <fullName evidence="1">Uncharacterized protein</fullName>
    </submittedName>
</protein>
<gene>
    <name evidence="1" type="ORF">QTL97_16960</name>
</gene>
<organism evidence="1 2">
    <name type="scientific">Sporosarcina thermotolerans</name>
    <dbReference type="NCBI Taxonomy" id="633404"/>
    <lineage>
        <taxon>Bacteria</taxon>
        <taxon>Bacillati</taxon>
        <taxon>Bacillota</taxon>
        <taxon>Bacilli</taxon>
        <taxon>Bacillales</taxon>
        <taxon>Caryophanaceae</taxon>
        <taxon>Sporosarcina</taxon>
    </lineage>
</organism>
<evidence type="ECO:0000313" key="2">
    <source>
        <dbReference type="Proteomes" id="UP001271648"/>
    </source>
</evidence>
<accession>A0AAW9AG43</accession>
<keyword evidence="2" id="KW-1185">Reference proteome</keyword>
<dbReference type="Proteomes" id="UP001271648">
    <property type="component" value="Unassembled WGS sequence"/>
</dbReference>